<proteinExistence type="predicted"/>
<reference evidence="2 4" key="1">
    <citation type="submission" date="2015-08" db="EMBL/GenBank/DDBJ databases">
        <title>Genome of Paenibacillus jilunlii.</title>
        <authorList>
            <person name="Sant'Anna F.H."/>
            <person name="Ambrosini A."/>
            <person name="Souza R."/>
            <person name="Bach E."/>
            <person name="Fernandes G."/>
            <person name="Balsanelli E."/>
            <person name="Baura V.A."/>
            <person name="Pedrosa F.O."/>
            <person name="Souza E.M."/>
            <person name="Passaglia L."/>
        </authorList>
    </citation>
    <scope>NUCLEOTIDE SEQUENCE [LARGE SCALE GENOMIC DNA]</scope>
    <source>
        <strain evidence="2 4">DSM 23019</strain>
    </source>
</reference>
<accession>A0A1H0A0Y6</accession>
<dbReference type="EMBL" id="FNGM01000034">
    <property type="protein sequence ID" value="SDN26821.1"/>
    <property type="molecule type" value="Genomic_DNA"/>
</dbReference>
<keyword evidence="1" id="KW-0175">Coiled coil</keyword>
<gene>
    <name evidence="2" type="ORF">AML91_01815</name>
    <name evidence="3" type="ORF">SAMN05216191_13417</name>
</gene>
<evidence type="ECO:0008006" key="6">
    <source>
        <dbReference type="Google" id="ProtNLM"/>
    </source>
</evidence>
<evidence type="ECO:0000256" key="1">
    <source>
        <dbReference type="SAM" id="Coils"/>
    </source>
</evidence>
<dbReference type="RefSeq" id="WP_062519429.1">
    <property type="nucleotide sequence ID" value="NZ_CP048429.1"/>
</dbReference>
<reference evidence="3 5" key="2">
    <citation type="submission" date="2016-10" db="EMBL/GenBank/DDBJ databases">
        <authorList>
            <person name="de Groot N.N."/>
        </authorList>
    </citation>
    <scope>NUCLEOTIDE SEQUENCE [LARGE SCALE GENOMIC DNA]</scope>
    <source>
        <strain evidence="3 5">CGMCC 1.10239</strain>
    </source>
</reference>
<dbReference type="Proteomes" id="UP000182783">
    <property type="component" value="Unassembled WGS sequence"/>
</dbReference>
<dbReference type="EMBL" id="LIPY01000082">
    <property type="protein sequence ID" value="KWX79930.1"/>
    <property type="molecule type" value="Genomic_DNA"/>
</dbReference>
<organism evidence="3 5">
    <name type="scientific">Paenibacillus jilunlii</name>
    <dbReference type="NCBI Taxonomy" id="682956"/>
    <lineage>
        <taxon>Bacteria</taxon>
        <taxon>Bacillati</taxon>
        <taxon>Bacillota</taxon>
        <taxon>Bacilli</taxon>
        <taxon>Bacillales</taxon>
        <taxon>Paenibacillaceae</taxon>
        <taxon>Paenibacillus</taxon>
    </lineage>
</organism>
<feature type="coiled-coil region" evidence="1">
    <location>
        <begin position="51"/>
        <end position="85"/>
    </location>
</feature>
<evidence type="ECO:0000313" key="4">
    <source>
        <dbReference type="Proteomes" id="UP000070252"/>
    </source>
</evidence>
<evidence type="ECO:0000313" key="2">
    <source>
        <dbReference type="EMBL" id="KWX79930.1"/>
    </source>
</evidence>
<protein>
    <recommendedName>
        <fullName evidence="6">Sigma-70, region 4</fullName>
    </recommendedName>
</protein>
<dbReference type="OrthoDB" id="1954586at2"/>
<evidence type="ECO:0000313" key="3">
    <source>
        <dbReference type="EMBL" id="SDN26821.1"/>
    </source>
</evidence>
<dbReference type="Proteomes" id="UP000070252">
    <property type="component" value="Unassembled WGS sequence"/>
</dbReference>
<sequence length="139" mass="16183">MNWKESYNDICAELRIVQIHQMEIQRRFDLVKRVMWSGSIPSSGGYCHIPLDKGLEKYDDIVAEYREVEEEVSRLLSVKSKMEAEMMKFNGLANVIQSKRMQGMNYYEIAEELGYSYHYIRNYMSKKGCKEGATSAKAS</sequence>
<dbReference type="AlphaFoldDB" id="A0A1H0A0Y6"/>
<keyword evidence="4" id="KW-1185">Reference proteome</keyword>
<evidence type="ECO:0000313" key="5">
    <source>
        <dbReference type="Proteomes" id="UP000182783"/>
    </source>
</evidence>
<name>A0A1H0A0Y6_9BACL</name>